<comment type="caution">
    <text evidence="1">The sequence shown here is derived from an EMBL/GenBank/DDBJ whole genome shotgun (WGS) entry which is preliminary data.</text>
</comment>
<gene>
    <name evidence="1" type="ORF">BV22DRAFT_1101407</name>
</gene>
<dbReference type="Proteomes" id="UP000790709">
    <property type="component" value="Unassembled WGS sequence"/>
</dbReference>
<evidence type="ECO:0000313" key="2">
    <source>
        <dbReference type="Proteomes" id="UP000790709"/>
    </source>
</evidence>
<sequence>MKAFISAVLGYDPKQEDTEGGVLGVVKAYYGCVEAQGRGTLHCHMMVWLEGGLDPNEIKERVVNKGDVEFRDRLLAFLDDSITNSVIADPDPDLTVPASSHHPCSVRGVHNSVSEHGIEKERQKDMHHLSRCCQYHSHSATCYKYWKGPPARRECRFDLDEANFCANSHFDYDTDEICLRCLDGMVNNFNETILEAVRCNMDIKFIGSGASAKAIMYYITDYITKSQLKAHVAYAALELSVKKLGEYDASEDNLTVRAKQLLRKCAYAMISHQELSAQQVCSYLMDFEDHFTSHNYRNIYWTSFERYIDGVDPSPECYRRSATGDRPHDFPATSEQNLCENEDDDQTNDDEYLCDTNAAAGETDNVIEEMADNGLSSEEVGVATDDSGHLVAKGNQVVDYQLRGDAFNDLTCSWTVATKVPLMRLLWLTQNIDSVVSVRR</sequence>
<accession>A0ACB8BYK4</accession>
<protein>
    <submittedName>
        <fullName evidence="1">Uncharacterized protein</fullName>
    </submittedName>
</protein>
<reference evidence="1" key="1">
    <citation type="journal article" date="2021" name="New Phytol.">
        <title>Evolutionary innovations through gain and loss of genes in the ectomycorrhizal Boletales.</title>
        <authorList>
            <person name="Wu G."/>
            <person name="Miyauchi S."/>
            <person name="Morin E."/>
            <person name="Kuo A."/>
            <person name="Drula E."/>
            <person name="Varga T."/>
            <person name="Kohler A."/>
            <person name="Feng B."/>
            <person name="Cao Y."/>
            <person name="Lipzen A."/>
            <person name="Daum C."/>
            <person name="Hundley H."/>
            <person name="Pangilinan J."/>
            <person name="Johnson J."/>
            <person name="Barry K."/>
            <person name="LaButti K."/>
            <person name="Ng V."/>
            <person name="Ahrendt S."/>
            <person name="Min B."/>
            <person name="Choi I.G."/>
            <person name="Park H."/>
            <person name="Plett J.M."/>
            <person name="Magnuson J."/>
            <person name="Spatafora J.W."/>
            <person name="Nagy L.G."/>
            <person name="Henrissat B."/>
            <person name="Grigoriev I.V."/>
            <person name="Yang Z.L."/>
            <person name="Xu J."/>
            <person name="Martin F.M."/>
        </authorList>
    </citation>
    <scope>NUCLEOTIDE SEQUENCE</scope>
    <source>
        <strain evidence="1">KUC20120723A-06</strain>
    </source>
</reference>
<keyword evidence="2" id="KW-1185">Reference proteome</keyword>
<proteinExistence type="predicted"/>
<name>A0ACB8BYK4_9AGAM</name>
<dbReference type="EMBL" id="MU266328">
    <property type="protein sequence ID" value="KAH7931041.1"/>
    <property type="molecule type" value="Genomic_DNA"/>
</dbReference>
<evidence type="ECO:0000313" key="1">
    <source>
        <dbReference type="EMBL" id="KAH7931041.1"/>
    </source>
</evidence>
<organism evidence="1 2">
    <name type="scientific">Leucogyrophana mollusca</name>
    <dbReference type="NCBI Taxonomy" id="85980"/>
    <lineage>
        <taxon>Eukaryota</taxon>
        <taxon>Fungi</taxon>
        <taxon>Dikarya</taxon>
        <taxon>Basidiomycota</taxon>
        <taxon>Agaricomycotina</taxon>
        <taxon>Agaricomycetes</taxon>
        <taxon>Agaricomycetidae</taxon>
        <taxon>Boletales</taxon>
        <taxon>Boletales incertae sedis</taxon>
        <taxon>Leucogyrophana</taxon>
    </lineage>
</organism>